<feature type="region of interest" description="Disordered" evidence="1">
    <location>
        <begin position="1"/>
        <end position="28"/>
    </location>
</feature>
<feature type="region of interest" description="Disordered" evidence="1">
    <location>
        <begin position="859"/>
        <end position="900"/>
    </location>
</feature>
<feature type="compositionally biased region" description="Polar residues" evidence="1">
    <location>
        <begin position="530"/>
        <end position="547"/>
    </location>
</feature>
<feature type="region of interest" description="Disordered" evidence="1">
    <location>
        <begin position="621"/>
        <end position="696"/>
    </location>
</feature>
<dbReference type="WBParaSite" id="PgR169_g005_t03">
    <property type="protein sequence ID" value="PgR169_g005_t03"/>
    <property type="gene ID" value="PgR169_g005"/>
</dbReference>
<feature type="compositionally biased region" description="Low complexity" evidence="1">
    <location>
        <begin position="1034"/>
        <end position="1054"/>
    </location>
</feature>
<dbReference type="WBParaSite" id="PgR169_g005_t01">
    <property type="protein sequence ID" value="PgR169_g005_t01"/>
    <property type="gene ID" value="PgR169_g005"/>
</dbReference>
<feature type="compositionally biased region" description="Basic and acidic residues" evidence="1">
    <location>
        <begin position="1681"/>
        <end position="1691"/>
    </location>
</feature>
<evidence type="ECO:0000313" key="3">
    <source>
        <dbReference type="WBParaSite" id="PgR169_g005_t01"/>
    </source>
</evidence>
<feature type="region of interest" description="Disordered" evidence="1">
    <location>
        <begin position="483"/>
        <end position="547"/>
    </location>
</feature>
<feature type="region of interest" description="Disordered" evidence="1">
    <location>
        <begin position="767"/>
        <end position="812"/>
    </location>
</feature>
<feature type="compositionally biased region" description="Low complexity" evidence="1">
    <location>
        <begin position="798"/>
        <end position="812"/>
    </location>
</feature>
<feature type="compositionally biased region" description="Low complexity" evidence="1">
    <location>
        <begin position="943"/>
        <end position="952"/>
    </location>
</feature>
<feature type="compositionally biased region" description="Low complexity" evidence="1">
    <location>
        <begin position="506"/>
        <end position="518"/>
    </location>
</feature>
<keyword evidence="2" id="KW-1185">Reference proteome</keyword>
<accession>A0A915CHG1</accession>
<proteinExistence type="predicted"/>
<sequence length="1725" mass="188270">MHTKKSEIATSPFSEEFPAPSHAHHIVDSNRDDSYRRVHVSGADMSNIFRAYRGRLNLSYWKTEDNQKVCEDAMELLNEISIERGCEPSVIISYVALVREVYSHACANIKQMKISDERRKIEMLKQWKQIERHFLKVKHAISECWPIGNETDLLTVYLSLALLYSLYKDVCDEGVITVCFEAAQRARRCGAYRLSKNEFAEIQQYCDTIENIYFLRKQRVLNGQSYFVDEPFVDKRNRENLGGPPPERAPYRRLPDGKAILAEYGKMTYNASTKMRKVMKRRRALEALRLIQGAHASRNDDKCPLVFEDYPKYKTSDTVSPSDNVSESIKQLLNSIVDQVAGDSVVEQSRDNLSNAMTNVPSSEPAFSGKQGPGLVQTDKVTQDEERNYPLSSSAASNGVRRAVNRNGSIFVETTTITVETFETRTQTTDESHPKSAIRTEKPMGVVRDQKVLVENYAELRLSDEEPPSVKEARFNLHTASLEGRSAEQVSHKQTELPSPPPKCLPPSTTLPLSDSPTEAAVYRAKPSEVSLSSSNPATSTTSEILLPRTTDSLLSGPSFTERPSHFATNSDITTSLLHSTANFATTLASPIPPVMHSPVEQNTISRAPKMHSPSLIVPHSALRRSSPSDPRESLPLPTTFFPSSTELSIPPTTTSSSLASTTTPSPTTSDSAPAAFSSPSSPINLSDSASPSSVTAPPAEIIKAIKDISASSASNATSDSSKVISSLIVFPPSSPPPPHSPPSYMPSSPTAQHAFLPSLTTMAPSSPFTASCTSSPTNVSSGTLPIPSAPLSPRTMPLSTASSPPSISTVSSTLHMTTPTYSYASSSFPSTLTLPVLPPAVSSSSPFTADSSFSSALIKSPDLPSPPQQPISTIPLPSKNVALPPSPRPSAPPPPPPPLSICSDLLPAIATSFSANVINTLAADSSPLTETMPSTHPSSLQSSASTATRPSVAPPPPPFSAPSVFDVQSKPAPSSITLSPRPPLHALKQNPSVTLPPRPVFLASSVFGESTPASATMLEATTPPFEPHSDSITPFRSSVSPRRPLRTPTSPTPHIVSLHGHTSIDTETLPSSSHNTFETLEHFSKRTLSADGAYLYHPTSAVKTEDLSKNSDRSGELIEQTTIGSAREIMNSEEMREYRESEGNLKTITDHTAISEVHQQVPLAGSSAMTVEVKETATENESEDVEESLHKAVSSTHQYEVPASLKGANLAVFSKILNDHEIAASDNASTEENRGYLPKATYEALDRLSRKDNKSPISELATSWAAHKSGDEWTMAPEEEHKTSSATDNTVHYEKIFSLDADITPIDNGNPTGNTNIWREGEEQQEIENGSPVIHTNDNVNLISFEETTGKQLQAAVTSASASDVSTVDATNDVPAGLVRSTGYSFDKNQHYSDAKHWEIENDDAEVKFENEFVESDRQNNKCNVDDDSDSEVTSFAKFCSNAAISKQHKITGGRSFDVQNHQDSSFSLLNELKRSFGTEKNTDNSQFVLPVFNQVKQVSEVIECTQRTVDEDDENEVQRIHLEEKPTINEEFDLEEQSFDVEEISKRQPQGFIPMHEEIISAISTLRHVGDLPKPNFDDAADDDASSIVQRYSRISQPKHAGRVFENPTTAFAGNLSTMDAEDHDSSASTPMTFFDPRLEFERRIKLKKNLKPKVDAPVIVKDMKTTETSLKRFSGLRSSHDVSAEDGKNTSSTIVSLDKDTNKLDKRSDSADSDGYYDTVSC</sequence>
<dbReference type="Proteomes" id="UP000887569">
    <property type="component" value="Unplaced"/>
</dbReference>
<feature type="region of interest" description="Disordered" evidence="1">
    <location>
        <begin position="929"/>
        <end position="996"/>
    </location>
</feature>
<evidence type="ECO:0000256" key="1">
    <source>
        <dbReference type="SAM" id="MobiDB-lite"/>
    </source>
</evidence>
<feature type="compositionally biased region" description="Basic and acidic residues" evidence="1">
    <location>
        <begin position="1700"/>
        <end position="1713"/>
    </location>
</feature>
<feature type="compositionally biased region" description="Low complexity" evidence="1">
    <location>
        <begin position="643"/>
        <end position="696"/>
    </location>
</feature>
<name>A0A915CHG1_PARUN</name>
<evidence type="ECO:0000313" key="4">
    <source>
        <dbReference type="WBParaSite" id="PgR169_g005_t03"/>
    </source>
</evidence>
<feature type="compositionally biased region" description="Polar residues" evidence="1">
    <location>
        <begin position="929"/>
        <end position="942"/>
    </location>
</feature>
<organism evidence="2 3">
    <name type="scientific">Parascaris univalens</name>
    <name type="common">Nematode worm</name>
    <dbReference type="NCBI Taxonomy" id="6257"/>
    <lineage>
        <taxon>Eukaryota</taxon>
        <taxon>Metazoa</taxon>
        <taxon>Ecdysozoa</taxon>
        <taxon>Nematoda</taxon>
        <taxon>Chromadorea</taxon>
        <taxon>Rhabditida</taxon>
        <taxon>Spirurina</taxon>
        <taxon>Ascaridomorpha</taxon>
        <taxon>Ascaridoidea</taxon>
        <taxon>Ascarididae</taxon>
        <taxon>Parascaris</taxon>
    </lineage>
</organism>
<feature type="compositionally biased region" description="Pro residues" evidence="1">
    <location>
        <begin position="733"/>
        <end position="745"/>
    </location>
</feature>
<feature type="region of interest" description="Disordered" evidence="1">
    <location>
        <begin position="1679"/>
        <end position="1725"/>
    </location>
</feature>
<feature type="compositionally biased region" description="Polar residues" evidence="1">
    <location>
        <begin position="767"/>
        <end position="784"/>
    </location>
</feature>
<evidence type="ECO:0000313" key="2">
    <source>
        <dbReference type="Proteomes" id="UP000887569"/>
    </source>
</evidence>
<reference evidence="3 4" key="1">
    <citation type="submission" date="2022-11" db="UniProtKB">
        <authorList>
            <consortium name="WormBaseParasite"/>
        </authorList>
    </citation>
    <scope>IDENTIFICATION</scope>
</reference>
<protein>
    <submittedName>
        <fullName evidence="3 4">Uncharacterized protein</fullName>
    </submittedName>
</protein>
<feature type="compositionally biased region" description="Pro residues" evidence="1">
    <location>
        <begin position="885"/>
        <end position="900"/>
    </location>
</feature>
<feature type="region of interest" description="Disordered" evidence="1">
    <location>
        <begin position="1024"/>
        <end position="1059"/>
    </location>
</feature>
<feature type="region of interest" description="Disordered" evidence="1">
    <location>
        <begin position="729"/>
        <end position="753"/>
    </location>
</feature>